<keyword evidence="2" id="KW-1185">Reference proteome</keyword>
<dbReference type="RefSeq" id="YP_001456738.1">
    <property type="nucleotide sequence ID" value="NC_009799.3"/>
</dbReference>
<evidence type="ECO:0000313" key="1">
    <source>
        <dbReference type="EMBL" id="CAB93913.2"/>
    </source>
</evidence>
<reference evidence="1 2" key="2">
    <citation type="journal article" date="1994" name="Acta Virol.">
        <title>Characterization and sequence analysis of the F2 promoter from corynephage BFK20.</title>
        <authorList>
            <person name="Koptides M."/>
            <person name="Ugorcakova J."/>
            <person name="Baloghova E."/>
            <person name="Bukovska G."/>
            <person name="Timko J."/>
        </authorList>
    </citation>
    <scope>NUCLEOTIDE SEQUENCE [LARGE SCALE GENOMIC DNA]</scope>
</reference>
<reference evidence="1 2" key="4">
    <citation type="journal article" date="2007" name="Virology">
        <title>Transcriptional profiling of bacteriophage BFK20: coexpression interrogated by "guilt-by-association" algorithm.</title>
        <authorList>
            <person name="Majtan T."/>
            <person name="Halgasova N."/>
            <person name="Bukovska G."/>
            <person name="Timko J."/>
        </authorList>
    </citation>
    <scope>NUCLEOTIDE SEQUENCE [LARGE SCALE GENOMIC DNA]</scope>
</reference>
<reference evidence="1 2" key="3">
    <citation type="journal article" date="2006" name="Virology">
        <title>Complete nucleotide sequence and genome analysis of bacteriophage BFK20--a lytic phage of the industrial producer Brevibacterium flavum.</title>
        <authorList>
            <person name="Bukovska G."/>
            <person name="Klucar L."/>
            <person name="Vlcek C."/>
            <person name="Adamovic J."/>
            <person name="Turna J."/>
            <person name="Timko J."/>
        </authorList>
    </citation>
    <scope>NUCLEOTIDE SEQUENCE [LARGE SCALE GENOMIC DNA]</scope>
</reference>
<dbReference type="GeneID" id="5580378"/>
<dbReference type="EMBL" id="AJ278322">
    <property type="protein sequence ID" value="CAB93913.2"/>
    <property type="molecule type" value="Genomic_DNA"/>
</dbReference>
<gene>
    <name evidence="1" type="primary">ORF8</name>
</gene>
<sequence>MQPPHGLTPEILRTYPGGHLLSKDLTQEHVDAVVATVRKLCGWHVFPVATTEYSFPWRGDPEFLVPTKRLVSVESVTCGDLSIPNEDIVFYPYGEVNLLRRVHGTPWRVARPMTVTMTHGYEDAPGLVGVIAQMLTRAFTSTGGGDGNLTVGNMSYGLSTGITPKSSEWLIIDQYRLHPV</sequence>
<accession>Q9MBJ7</accession>
<dbReference type="OrthoDB" id="9499at10239"/>
<proteinExistence type="predicted"/>
<evidence type="ECO:0000313" key="2">
    <source>
        <dbReference type="Proteomes" id="UP000001531"/>
    </source>
</evidence>
<protein>
    <submittedName>
        <fullName evidence="1">Gp8</fullName>
    </submittedName>
</protein>
<name>Q9MBJ7_9CAUD</name>
<reference evidence="1 2" key="1">
    <citation type="journal article" date="1992" name="J. Gen. Microbiol.">
        <title>Characterization of bacteriophage BFK20 from Brevibacterium flavum.</title>
        <authorList>
            <person name="Koptides M."/>
            <person name="Barak I."/>
            <person name="Sisova M."/>
            <person name="Baloghova E."/>
            <person name="Ugorcakova J."/>
        </authorList>
    </citation>
    <scope>NUCLEOTIDE SEQUENCE [LARGE SCALE GENOMIC DNA]</scope>
</reference>
<dbReference type="Proteomes" id="UP000001531">
    <property type="component" value="Segment"/>
</dbReference>
<organism evidence="1 2">
    <name type="scientific">Corynebacterium phage BFK20</name>
    <dbReference type="NCBI Taxonomy" id="28358"/>
    <lineage>
        <taxon>Viruses</taxon>
        <taxon>Duplodnaviria</taxon>
        <taxon>Heunggongvirae</taxon>
        <taxon>Uroviricota</taxon>
        <taxon>Caudoviricetes</taxon>
        <taxon>Sasvirus</taxon>
        <taxon>Sasvirus BFK20</taxon>
    </lineage>
</organism>
<dbReference type="KEGG" id="vg:5580378"/>